<feature type="region of interest" description="Disordered" evidence="1">
    <location>
        <begin position="94"/>
        <end position="186"/>
    </location>
</feature>
<comment type="caution">
    <text evidence="2">The sequence shown here is derived from an EMBL/GenBank/DDBJ whole genome shotgun (WGS) entry which is preliminary data.</text>
</comment>
<reference evidence="3" key="1">
    <citation type="submission" date="2019-04" db="EMBL/GenBank/DDBJ databases">
        <title>Draft genome sequence of Pseudonocardiaceae bacterium SL3-2-4.</title>
        <authorList>
            <person name="Ningsih F."/>
            <person name="Yokota A."/>
            <person name="Sakai Y."/>
            <person name="Nanatani K."/>
            <person name="Yabe S."/>
            <person name="Oetari A."/>
            <person name="Sjamsuridzal W."/>
        </authorList>
    </citation>
    <scope>NUCLEOTIDE SEQUENCE [LARGE SCALE GENOMIC DNA]</scope>
    <source>
        <strain evidence="3">SL3-2-4</strain>
    </source>
</reference>
<dbReference type="RefSeq" id="WP_137815311.1">
    <property type="nucleotide sequence ID" value="NZ_BJFL01000022.1"/>
</dbReference>
<accession>A0A4D4JCA3</accession>
<dbReference type="AlphaFoldDB" id="A0A4D4JCA3"/>
<feature type="compositionally biased region" description="Low complexity" evidence="1">
    <location>
        <begin position="172"/>
        <end position="186"/>
    </location>
</feature>
<keyword evidence="3" id="KW-1185">Reference proteome</keyword>
<gene>
    <name evidence="2" type="ORF">GTS_39210</name>
</gene>
<evidence type="ECO:0000313" key="3">
    <source>
        <dbReference type="Proteomes" id="UP000298860"/>
    </source>
</evidence>
<protein>
    <submittedName>
        <fullName evidence="2">Uncharacterized protein</fullName>
    </submittedName>
</protein>
<dbReference type="EMBL" id="BJFL01000022">
    <property type="protein sequence ID" value="GDY32288.1"/>
    <property type="molecule type" value="Genomic_DNA"/>
</dbReference>
<organism evidence="2 3">
    <name type="scientific">Gandjariella thermophila</name>
    <dbReference type="NCBI Taxonomy" id="1931992"/>
    <lineage>
        <taxon>Bacteria</taxon>
        <taxon>Bacillati</taxon>
        <taxon>Actinomycetota</taxon>
        <taxon>Actinomycetes</taxon>
        <taxon>Pseudonocardiales</taxon>
        <taxon>Pseudonocardiaceae</taxon>
        <taxon>Gandjariella</taxon>
    </lineage>
</organism>
<feature type="compositionally biased region" description="Polar residues" evidence="1">
    <location>
        <begin position="113"/>
        <end position="125"/>
    </location>
</feature>
<evidence type="ECO:0000313" key="2">
    <source>
        <dbReference type="EMBL" id="GDY32288.1"/>
    </source>
</evidence>
<feature type="compositionally biased region" description="Pro residues" evidence="1">
    <location>
        <begin position="97"/>
        <end position="109"/>
    </location>
</feature>
<evidence type="ECO:0000256" key="1">
    <source>
        <dbReference type="SAM" id="MobiDB-lite"/>
    </source>
</evidence>
<dbReference type="Proteomes" id="UP000298860">
    <property type="component" value="Unassembled WGS sequence"/>
</dbReference>
<proteinExistence type="predicted"/>
<sequence>MTDDTPHQDPDRIDSLLKAAARGDPATTDSLAELLAAAATPDRERALAGEERMLAEYQAAAPPTAGPARNHRVLRATVAATLAALSLCGIAAAAQHPQPPASPVRPQPPSVSGGATPTPHRSPQRTTPPAPGNGVTTEPGQRPPSTAEFPPTTVRATGAQRSPRHSTGWAKHAVGGPANGPHPNGP</sequence>
<name>A0A4D4JCA3_9PSEU</name>